<name>U1RZX2_9ACTO</name>
<dbReference type="EMBL" id="AWSE01000031">
    <property type="protein sequence ID" value="ERH25203.1"/>
    <property type="molecule type" value="Genomic_DNA"/>
</dbReference>
<evidence type="ECO:0000313" key="2">
    <source>
        <dbReference type="Proteomes" id="UP000016536"/>
    </source>
</evidence>
<organism evidence="1 2">
    <name type="scientific">Actinomyces johnsonii F0542</name>
    <dbReference type="NCBI Taxonomy" id="1321818"/>
    <lineage>
        <taxon>Bacteria</taxon>
        <taxon>Bacillati</taxon>
        <taxon>Actinomycetota</taxon>
        <taxon>Actinomycetes</taxon>
        <taxon>Actinomycetales</taxon>
        <taxon>Actinomycetaceae</taxon>
        <taxon>Actinomyces</taxon>
    </lineage>
</organism>
<dbReference type="Proteomes" id="UP000016536">
    <property type="component" value="Unassembled WGS sequence"/>
</dbReference>
<comment type="caution">
    <text evidence="1">The sequence shown here is derived from an EMBL/GenBank/DDBJ whole genome shotgun (WGS) entry which is preliminary data.</text>
</comment>
<accession>U1RZX2</accession>
<sequence length="40" mass="4362">MGQRASPGPPRLRCLVTYGVRADARSPTSSPQMWEGMNLS</sequence>
<gene>
    <name evidence="1" type="ORF">HMPREF1979_00693</name>
</gene>
<reference evidence="1 2" key="1">
    <citation type="submission" date="2013-08" db="EMBL/GenBank/DDBJ databases">
        <authorList>
            <person name="Weinstock G."/>
            <person name="Sodergren E."/>
            <person name="Wylie T."/>
            <person name="Fulton L."/>
            <person name="Fulton R."/>
            <person name="Fronick C."/>
            <person name="O'Laughlin M."/>
            <person name="Godfrey J."/>
            <person name="Miner T."/>
            <person name="Herter B."/>
            <person name="Appelbaum E."/>
            <person name="Cordes M."/>
            <person name="Lek S."/>
            <person name="Wollam A."/>
            <person name="Pepin K.H."/>
            <person name="Palsikar V.B."/>
            <person name="Mitreva M."/>
            <person name="Wilson R.K."/>
        </authorList>
    </citation>
    <scope>NUCLEOTIDE SEQUENCE [LARGE SCALE GENOMIC DNA]</scope>
    <source>
        <strain evidence="1 2">F0542</strain>
    </source>
</reference>
<proteinExistence type="predicted"/>
<protein>
    <submittedName>
        <fullName evidence="1">Uncharacterized protein</fullName>
    </submittedName>
</protein>
<dbReference type="HOGENOM" id="CLU_3283582_0_0_11"/>
<keyword evidence="2" id="KW-1185">Reference proteome</keyword>
<evidence type="ECO:0000313" key="1">
    <source>
        <dbReference type="EMBL" id="ERH25203.1"/>
    </source>
</evidence>
<dbReference type="AlphaFoldDB" id="U1RZX2"/>